<dbReference type="InterPro" id="IPR011662">
    <property type="entry name" value="Secretin/TonB_short_N"/>
</dbReference>
<accession>A0ABN1HP71</accession>
<dbReference type="InterPro" id="IPR000531">
    <property type="entry name" value="Beta-barrel_TonB"/>
</dbReference>
<comment type="caution">
    <text evidence="14">The sequence shown here is derived from an EMBL/GenBank/DDBJ whole genome shotgun (WGS) entry which is preliminary data.</text>
</comment>
<keyword evidence="6" id="KW-0408">Iron</keyword>
<dbReference type="Gene3D" id="2.40.170.20">
    <property type="entry name" value="TonB-dependent receptor, beta-barrel domain"/>
    <property type="match status" value="1"/>
</dbReference>
<evidence type="ECO:0000256" key="3">
    <source>
        <dbReference type="ARBA" id="ARBA00022452"/>
    </source>
</evidence>
<keyword evidence="12" id="KW-0732">Signal</keyword>
<dbReference type="Pfam" id="PF07660">
    <property type="entry name" value="STN"/>
    <property type="match status" value="1"/>
</dbReference>
<feature type="signal peptide" evidence="12">
    <location>
        <begin position="1"/>
        <end position="25"/>
    </location>
</feature>
<feature type="domain" description="Secretin/TonB short N-terminal" evidence="13">
    <location>
        <begin position="50"/>
        <end position="101"/>
    </location>
</feature>
<dbReference type="RefSeq" id="WP_163958148.1">
    <property type="nucleotide sequence ID" value="NZ_BAAAES010000004.1"/>
</dbReference>
<evidence type="ECO:0000313" key="14">
    <source>
        <dbReference type="EMBL" id="GAA0661349.1"/>
    </source>
</evidence>
<keyword evidence="7 11" id="KW-0798">TonB box</keyword>
<comment type="similarity">
    <text evidence="10 11">Belongs to the TonB-dependent receptor family.</text>
</comment>
<dbReference type="Proteomes" id="UP001500238">
    <property type="component" value="Unassembled WGS sequence"/>
</dbReference>
<evidence type="ECO:0000259" key="13">
    <source>
        <dbReference type="SMART" id="SM00965"/>
    </source>
</evidence>
<dbReference type="PROSITE" id="PS52016">
    <property type="entry name" value="TONB_DEPENDENT_REC_3"/>
    <property type="match status" value="1"/>
</dbReference>
<sequence>MGMGRASIWLASAAVYLAAAAPAYAETKKFDVPRQPLQSAVTVFGHQADIQIIGSREFTQNRYSNPVRGVMTVDQALVQLLAGTGLTARRTGSQTYVITIDNPAEPVAGPQAATTMASPEQDADTAVGADANDIVVTGFRSSLRKALDLKRAAPNLTESILAEDMAKMPDLNLSESIQRVPGVAISREGGEGRNITLRGFAPDFTRTTLNGMEVPASTDGLDSGGFTVNSSRGFDFNVFASELFNRIDVQKTQRASTEEGGIAGTIDLYSGRPFDRPGAHVVVSAQGSYNTVTRKVDPRIATVFSDTFLDGKIGVLLSAAYSKRTVYQEGRSSVLWTSPQVNGDSWADTNPKVTGTPKPCGAADPLDCLYAPRLPRADFFGNDQSRLGLAGSLQLQPIERMTITASVLYSRLKNDRYNYNSMEWLLTHGPAGNQVGQTPVAFTVSPNGKELIAASFNDVTSWYENRHQTSRSTFQQYVGDLDYKITDDLSFKALVGTARNTADRDELRFYLHSIPHPYSYDYGGSIDVPTVSFGTYDPNNASNYTDALTAANRLNAIVKDNFTTREDLTFSRGDLLLKAGFSYNRRLVRYGEANGASPTIRPISQYLKAFPIPHFGSGVIKGGLPTFAVIDFAAIGQSGLLSGQYVDNVGADWQVIEKTTGGYVEANDRFDLGSTALRLNAGVRYVRTGVDSRATLAGSGVRVDHDYGNWLPSANAVVEFTPSFLARAAYARSMTRPSLSALNIAGPQFGYDTRTVSGLGNPYLKPYLSNDYDLGLEWYFAKGGLLSAAVFYKDIISSLTTAVVTQSVPQQYWAAIYADPRYSPSYQADPAKVPYTFSTVVNTPDGNRVKGIELTANVPFTIISQDLADFGIASNYTYVDGRDLTGLSPNSWNVTAYHDTGTRGIRASLNHRDDYLLTSPAGNGNLEARKSGSTQLDVSAYWNITKRWAINVQGVNVNNQRERYYDTGDGTQYLTREYTGTGRTILAGARYQF</sequence>
<comment type="subcellular location">
    <subcellularLocation>
        <location evidence="1 10">Cell outer membrane</location>
        <topology evidence="1 10">Multi-pass membrane protein</topology>
    </subcellularLocation>
</comment>
<keyword evidence="15" id="KW-1185">Reference proteome</keyword>
<dbReference type="SMART" id="SM00965">
    <property type="entry name" value="STN"/>
    <property type="match status" value="1"/>
</dbReference>
<evidence type="ECO:0000256" key="6">
    <source>
        <dbReference type="ARBA" id="ARBA00023004"/>
    </source>
</evidence>
<evidence type="ECO:0000256" key="11">
    <source>
        <dbReference type="RuleBase" id="RU003357"/>
    </source>
</evidence>
<keyword evidence="2 10" id="KW-0813">Transport</keyword>
<keyword evidence="3 10" id="KW-1134">Transmembrane beta strand</keyword>
<evidence type="ECO:0000256" key="8">
    <source>
        <dbReference type="ARBA" id="ARBA00023136"/>
    </source>
</evidence>
<dbReference type="InterPro" id="IPR010104">
    <property type="entry name" value="TonB_rcpt_bac"/>
</dbReference>
<reference evidence="14 15" key="1">
    <citation type="journal article" date="2019" name="Int. J. Syst. Evol. Microbiol.">
        <title>The Global Catalogue of Microorganisms (GCM) 10K type strain sequencing project: providing services to taxonomists for standard genome sequencing and annotation.</title>
        <authorList>
            <consortium name="The Broad Institute Genomics Platform"/>
            <consortium name="The Broad Institute Genome Sequencing Center for Infectious Disease"/>
            <person name="Wu L."/>
            <person name="Ma J."/>
        </authorList>
    </citation>
    <scope>NUCLEOTIDE SEQUENCE [LARGE SCALE GENOMIC DNA]</scope>
    <source>
        <strain evidence="14 15">JCM 14603</strain>
    </source>
</reference>
<keyword evidence="9 10" id="KW-0998">Cell outer membrane</keyword>
<dbReference type="NCBIfam" id="TIGR01782">
    <property type="entry name" value="TonB-Xanth-Caul"/>
    <property type="match status" value="1"/>
</dbReference>
<name>A0ABN1HP71_9SPHN</name>
<dbReference type="SUPFAM" id="SSF56935">
    <property type="entry name" value="Porins"/>
    <property type="match status" value="1"/>
</dbReference>
<evidence type="ECO:0000313" key="15">
    <source>
        <dbReference type="Proteomes" id="UP001500238"/>
    </source>
</evidence>
<keyword evidence="4" id="KW-0406">Ion transport</keyword>
<evidence type="ECO:0000256" key="2">
    <source>
        <dbReference type="ARBA" id="ARBA00022448"/>
    </source>
</evidence>
<proteinExistence type="inferred from homology"/>
<dbReference type="Pfam" id="PF07715">
    <property type="entry name" value="Plug"/>
    <property type="match status" value="1"/>
</dbReference>
<keyword evidence="5 10" id="KW-0812">Transmembrane</keyword>
<dbReference type="EMBL" id="BAAAES010000004">
    <property type="protein sequence ID" value="GAA0661349.1"/>
    <property type="molecule type" value="Genomic_DNA"/>
</dbReference>
<evidence type="ECO:0000256" key="4">
    <source>
        <dbReference type="ARBA" id="ARBA00022496"/>
    </source>
</evidence>
<feature type="chain" id="PRO_5045750912" evidence="12">
    <location>
        <begin position="26"/>
        <end position="993"/>
    </location>
</feature>
<dbReference type="InterPro" id="IPR012910">
    <property type="entry name" value="Plug_dom"/>
</dbReference>
<dbReference type="Gene3D" id="3.55.50.30">
    <property type="match status" value="1"/>
</dbReference>
<evidence type="ECO:0000256" key="1">
    <source>
        <dbReference type="ARBA" id="ARBA00004571"/>
    </source>
</evidence>
<evidence type="ECO:0000256" key="10">
    <source>
        <dbReference type="PROSITE-ProRule" id="PRU01360"/>
    </source>
</evidence>
<organism evidence="14 15">
    <name type="scientific">Sphingomonas insulae</name>
    <dbReference type="NCBI Taxonomy" id="424800"/>
    <lineage>
        <taxon>Bacteria</taxon>
        <taxon>Pseudomonadati</taxon>
        <taxon>Pseudomonadota</taxon>
        <taxon>Alphaproteobacteria</taxon>
        <taxon>Sphingomonadales</taxon>
        <taxon>Sphingomonadaceae</taxon>
        <taxon>Sphingomonas</taxon>
    </lineage>
</organism>
<dbReference type="Pfam" id="PF00593">
    <property type="entry name" value="TonB_dep_Rec_b-barrel"/>
    <property type="match status" value="1"/>
</dbReference>
<gene>
    <name evidence="14" type="ORF">GCM10009102_07660</name>
</gene>
<keyword evidence="14" id="KW-0675">Receptor</keyword>
<evidence type="ECO:0000256" key="5">
    <source>
        <dbReference type="ARBA" id="ARBA00022692"/>
    </source>
</evidence>
<evidence type="ECO:0000256" key="12">
    <source>
        <dbReference type="SAM" id="SignalP"/>
    </source>
</evidence>
<dbReference type="Gene3D" id="2.170.130.10">
    <property type="entry name" value="TonB-dependent receptor, plug domain"/>
    <property type="match status" value="1"/>
</dbReference>
<dbReference type="CDD" id="cd01347">
    <property type="entry name" value="ligand_gated_channel"/>
    <property type="match status" value="1"/>
</dbReference>
<protein>
    <submittedName>
        <fullName evidence="14">TonB-dependent receptor</fullName>
    </submittedName>
</protein>
<dbReference type="InterPro" id="IPR036942">
    <property type="entry name" value="Beta-barrel_TonB_sf"/>
</dbReference>
<evidence type="ECO:0000256" key="9">
    <source>
        <dbReference type="ARBA" id="ARBA00023237"/>
    </source>
</evidence>
<keyword evidence="8 10" id="KW-0472">Membrane</keyword>
<dbReference type="PANTHER" id="PTHR40980:SF3">
    <property type="entry name" value="TONB-DEPENDENT RECEPTOR-LIKE BETA-BARREL DOMAIN-CONTAINING PROTEIN"/>
    <property type="match status" value="1"/>
</dbReference>
<dbReference type="InterPro" id="IPR037066">
    <property type="entry name" value="Plug_dom_sf"/>
</dbReference>
<keyword evidence="4" id="KW-0410">Iron transport</keyword>
<dbReference type="InterPro" id="IPR039426">
    <property type="entry name" value="TonB-dep_rcpt-like"/>
</dbReference>
<dbReference type="PANTHER" id="PTHR40980">
    <property type="entry name" value="PLUG DOMAIN-CONTAINING PROTEIN"/>
    <property type="match status" value="1"/>
</dbReference>
<evidence type="ECO:0000256" key="7">
    <source>
        <dbReference type="ARBA" id="ARBA00023077"/>
    </source>
</evidence>